<dbReference type="PANTHER" id="PTHR31949:SF15">
    <property type="entry name" value="ENDOCHITINASE A-LIKE ISOFORM X1"/>
    <property type="match status" value="1"/>
</dbReference>
<name>A0ABD1GR29_SALDI</name>
<feature type="region of interest" description="Disordered" evidence="1">
    <location>
        <begin position="458"/>
        <end position="497"/>
    </location>
</feature>
<accession>A0ABD1GR29</accession>
<evidence type="ECO:0000256" key="1">
    <source>
        <dbReference type="SAM" id="MobiDB-lite"/>
    </source>
</evidence>
<sequence length="497" mass="52072">MATSVQFRPHNRDLGMVMREVDEDLAIFLGMKNGEKERIALAHIDNFEEFDGSTSAEPKPDSLLTSNGLGEEAFQSLADDSLLNLETSNNDHDWLLADEKDAAANQADASSGECISLSSEKIPKPNNLCPSVAANKRPLSSGGRKPSSSRAATPTRRPTLAAKAKPSRASTPTSRVPAKPAAAAKSSKPMAAPVRTLTPSRVSPRSSTPTSRTTTPAASSKPASTSRASTPAARSVSAAPMRKPATTSGKFPSEGASSTGKISSIATKNPVATRGGVGGGSSSRASNPSEKLSTSHDAPKSFKTSVPNRPASASRGRPSAPAAALLSPSKGKPRQKSCSPTKARVTNGNAHRNGSTTLSRSRGYGRPGDDDDDDVNPVLMGTKMVERVVNSRKLAPPKQDEEIFLENPKRSSHENLGFGRSLSKKSLDMAIRHMDIRRSVNTAGSLKPVATTTVLSYFSNGNQSSSSQSSSFGVSESPITSSSDSSKSSNCVNSYFS</sequence>
<dbReference type="PANTHER" id="PTHR31949">
    <property type="entry name" value="GASTRIC MUCIN-LIKE PROTEIN"/>
    <property type="match status" value="1"/>
</dbReference>
<feature type="region of interest" description="Disordered" evidence="1">
    <location>
        <begin position="118"/>
        <end position="377"/>
    </location>
</feature>
<evidence type="ECO:0000313" key="2">
    <source>
        <dbReference type="EMBL" id="KAL1545498.1"/>
    </source>
</evidence>
<feature type="compositionally biased region" description="Polar residues" evidence="1">
    <location>
        <begin position="336"/>
        <end position="360"/>
    </location>
</feature>
<reference evidence="2 3" key="1">
    <citation type="submission" date="2024-06" db="EMBL/GenBank/DDBJ databases">
        <title>A chromosome level genome sequence of Diviner's sage (Salvia divinorum).</title>
        <authorList>
            <person name="Ford S.A."/>
            <person name="Ro D.-K."/>
            <person name="Ness R.W."/>
            <person name="Phillips M.A."/>
        </authorList>
    </citation>
    <scope>NUCLEOTIDE SEQUENCE [LARGE SCALE GENOMIC DNA]</scope>
    <source>
        <strain evidence="2">SAF-2024a</strain>
        <tissue evidence="2">Leaf</tissue>
    </source>
</reference>
<proteinExistence type="predicted"/>
<keyword evidence="3" id="KW-1185">Reference proteome</keyword>
<gene>
    <name evidence="2" type="ORF">AAHA92_22219</name>
</gene>
<organism evidence="2 3">
    <name type="scientific">Salvia divinorum</name>
    <name type="common">Maria pastora</name>
    <name type="synonym">Diviner's sage</name>
    <dbReference type="NCBI Taxonomy" id="28513"/>
    <lineage>
        <taxon>Eukaryota</taxon>
        <taxon>Viridiplantae</taxon>
        <taxon>Streptophyta</taxon>
        <taxon>Embryophyta</taxon>
        <taxon>Tracheophyta</taxon>
        <taxon>Spermatophyta</taxon>
        <taxon>Magnoliopsida</taxon>
        <taxon>eudicotyledons</taxon>
        <taxon>Gunneridae</taxon>
        <taxon>Pentapetalae</taxon>
        <taxon>asterids</taxon>
        <taxon>lamiids</taxon>
        <taxon>Lamiales</taxon>
        <taxon>Lamiaceae</taxon>
        <taxon>Nepetoideae</taxon>
        <taxon>Mentheae</taxon>
        <taxon>Salviinae</taxon>
        <taxon>Salvia</taxon>
        <taxon>Salvia subgen. Calosphace</taxon>
    </lineage>
</organism>
<feature type="compositionally biased region" description="Low complexity" evidence="1">
    <location>
        <begin position="177"/>
        <end position="240"/>
    </location>
</feature>
<dbReference type="AlphaFoldDB" id="A0ABD1GR29"/>
<feature type="compositionally biased region" description="Low complexity" evidence="1">
    <location>
        <begin position="146"/>
        <end position="161"/>
    </location>
</feature>
<dbReference type="EMBL" id="JBEAFC010000008">
    <property type="protein sequence ID" value="KAL1545498.1"/>
    <property type="molecule type" value="Genomic_DNA"/>
</dbReference>
<comment type="caution">
    <text evidence="2">The sequence shown here is derived from an EMBL/GenBank/DDBJ whole genome shotgun (WGS) entry which is preliminary data.</text>
</comment>
<dbReference type="Proteomes" id="UP001567538">
    <property type="component" value="Unassembled WGS sequence"/>
</dbReference>
<feature type="compositionally biased region" description="Low complexity" evidence="1">
    <location>
        <begin position="307"/>
        <end position="329"/>
    </location>
</feature>
<evidence type="ECO:0000313" key="3">
    <source>
        <dbReference type="Proteomes" id="UP001567538"/>
    </source>
</evidence>
<feature type="compositionally biased region" description="Polar residues" evidence="1">
    <location>
        <begin position="245"/>
        <end position="267"/>
    </location>
</feature>
<protein>
    <submittedName>
        <fullName evidence="2">Cell wall protein DAN4-like isoform X1</fullName>
    </submittedName>
</protein>